<dbReference type="InterPro" id="IPR002156">
    <property type="entry name" value="RNaseH_domain"/>
</dbReference>
<dbReference type="GO" id="GO:0004523">
    <property type="term" value="F:RNA-DNA hybrid ribonuclease activity"/>
    <property type="evidence" value="ECO:0007669"/>
    <property type="project" value="InterPro"/>
</dbReference>
<proteinExistence type="predicted"/>
<reference evidence="2" key="2">
    <citation type="submission" date="2023-05" db="EMBL/GenBank/DDBJ databases">
        <authorList>
            <person name="Schelkunov M.I."/>
        </authorList>
    </citation>
    <scope>NUCLEOTIDE SEQUENCE</scope>
    <source>
        <strain evidence="2">Hsosn_3</strain>
        <tissue evidence="2">Leaf</tissue>
    </source>
</reference>
<accession>A0AAD8HPX2</accession>
<dbReference type="GO" id="GO:0003676">
    <property type="term" value="F:nucleic acid binding"/>
    <property type="evidence" value="ECO:0007669"/>
    <property type="project" value="InterPro"/>
</dbReference>
<reference evidence="2" key="1">
    <citation type="submission" date="2023-02" db="EMBL/GenBank/DDBJ databases">
        <title>Genome of toxic invasive species Heracleum sosnowskyi carries increased number of genes despite the absence of recent whole-genome duplications.</title>
        <authorList>
            <person name="Schelkunov M."/>
            <person name="Shtratnikova V."/>
            <person name="Makarenko M."/>
            <person name="Klepikova A."/>
            <person name="Omelchenko D."/>
            <person name="Novikova G."/>
            <person name="Obukhova E."/>
            <person name="Bogdanov V."/>
            <person name="Penin A."/>
            <person name="Logacheva M."/>
        </authorList>
    </citation>
    <scope>NUCLEOTIDE SEQUENCE</scope>
    <source>
        <strain evidence="2">Hsosn_3</strain>
        <tissue evidence="2">Leaf</tissue>
    </source>
</reference>
<organism evidence="2 3">
    <name type="scientific">Heracleum sosnowskyi</name>
    <dbReference type="NCBI Taxonomy" id="360622"/>
    <lineage>
        <taxon>Eukaryota</taxon>
        <taxon>Viridiplantae</taxon>
        <taxon>Streptophyta</taxon>
        <taxon>Embryophyta</taxon>
        <taxon>Tracheophyta</taxon>
        <taxon>Spermatophyta</taxon>
        <taxon>Magnoliopsida</taxon>
        <taxon>eudicotyledons</taxon>
        <taxon>Gunneridae</taxon>
        <taxon>Pentapetalae</taxon>
        <taxon>asterids</taxon>
        <taxon>campanulids</taxon>
        <taxon>Apiales</taxon>
        <taxon>Apiaceae</taxon>
        <taxon>Apioideae</taxon>
        <taxon>apioid superclade</taxon>
        <taxon>Tordylieae</taxon>
        <taxon>Tordyliinae</taxon>
        <taxon>Heracleum</taxon>
    </lineage>
</organism>
<dbReference type="Pfam" id="PF13456">
    <property type="entry name" value="RVT_3"/>
    <property type="match status" value="1"/>
</dbReference>
<feature type="domain" description="RNase H type-1" evidence="1">
    <location>
        <begin position="151"/>
        <end position="192"/>
    </location>
</feature>
<name>A0AAD8HPX2_9APIA</name>
<keyword evidence="3" id="KW-1185">Reference proteome</keyword>
<evidence type="ECO:0000313" key="3">
    <source>
        <dbReference type="Proteomes" id="UP001237642"/>
    </source>
</evidence>
<dbReference type="AlphaFoldDB" id="A0AAD8HPX2"/>
<evidence type="ECO:0000259" key="1">
    <source>
        <dbReference type="Pfam" id="PF13456"/>
    </source>
</evidence>
<comment type="caution">
    <text evidence="2">The sequence shown here is derived from an EMBL/GenBank/DDBJ whole genome shotgun (WGS) entry which is preliminary data.</text>
</comment>
<dbReference type="EMBL" id="JAUIZM010000008">
    <property type="protein sequence ID" value="KAK1370197.1"/>
    <property type="molecule type" value="Genomic_DNA"/>
</dbReference>
<protein>
    <recommendedName>
        <fullName evidence="1">RNase H type-1 domain-containing protein</fullName>
    </recommendedName>
</protein>
<sequence length="304" mass="34809">MLKQKERVEWLKEGDRNSKFFHQAIQKRRVRNSIKKLISNGRLSSDPLEIKHEVKAHLQQVFRKRKEFNIFSVKGLISHKLSKLEADLLERSAVIEEVELALVQSGSDKDPGPHGLNAGVLKALWRYLKDYMLAFVNNFMSKGEIPLATSNTIGLGVVIRDHRGAVVMMVSGTIRGLTMIDSELWALLIGLRGLIEQFEKRKSDPNLTLEVDTIRAIQNRLARFLAVDGAQNRNRLGELENYGVWIWVLVWTFAFRLLRRMLQQRTTGCRGRSRRHEGMASSRLGVAKHGRTELTWGVSSQWLC</sequence>
<dbReference type="Proteomes" id="UP001237642">
    <property type="component" value="Unassembled WGS sequence"/>
</dbReference>
<evidence type="ECO:0000313" key="2">
    <source>
        <dbReference type="EMBL" id="KAK1370197.1"/>
    </source>
</evidence>
<gene>
    <name evidence="2" type="ORF">POM88_036289</name>
</gene>